<keyword evidence="3" id="KW-0274">FAD</keyword>
<dbReference type="SUPFAM" id="SSF51905">
    <property type="entry name" value="FAD/NAD(P)-binding domain"/>
    <property type="match status" value="1"/>
</dbReference>
<dbReference type="InterPro" id="IPR036188">
    <property type="entry name" value="FAD/NAD-bd_sf"/>
</dbReference>
<feature type="domain" description="FAD dependent oxidoreductase" evidence="10">
    <location>
        <begin position="14"/>
        <end position="161"/>
    </location>
</feature>
<comment type="cofactor">
    <cofactor evidence="1">
        <name>FAD</name>
        <dbReference type="ChEBI" id="CHEBI:57692"/>
    </cofactor>
</comment>
<feature type="transmembrane region" description="Helical" evidence="9">
    <location>
        <begin position="6"/>
        <end position="28"/>
    </location>
</feature>
<evidence type="ECO:0000256" key="9">
    <source>
        <dbReference type="SAM" id="Phobius"/>
    </source>
</evidence>
<evidence type="ECO:0000256" key="6">
    <source>
        <dbReference type="ARBA" id="ARBA00037941"/>
    </source>
</evidence>
<evidence type="ECO:0000313" key="11">
    <source>
        <dbReference type="Proteomes" id="UP000887574"/>
    </source>
</evidence>
<keyword evidence="9" id="KW-0472">Membrane</keyword>
<evidence type="ECO:0000256" key="4">
    <source>
        <dbReference type="ARBA" id="ARBA00023002"/>
    </source>
</evidence>
<evidence type="ECO:0000256" key="3">
    <source>
        <dbReference type="ARBA" id="ARBA00022827"/>
    </source>
</evidence>
<dbReference type="WBParaSite" id="jg16410">
    <property type="protein sequence ID" value="jg16410"/>
    <property type="gene ID" value="jg16410"/>
</dbReference>
<keyword evidence="11" id="KW-1185">Reference proteome</keyword>
<organism evidence="11 12">
    <name type="scientific">Ditylenchus dipsaci</name>
    <dbReference type="NCBI Taxonomy" id="166011"/>
    <lineage>
        <taxon>Eukaryota</taxon>
        <taxon>Metazoa</taxon>
        <taxon>Ecdysozoa</taxon>
        <taxon>Nematoda</taxon>
        <taxon>Chromadorea</taxon>
        <taxon>Rhabditida</taxon>
        <taxon>Tylenchina</taxon>
        <taxon>Tylenchomorpha</taxon>
        <taxon>Sphaerularioidea</taxon>
        <taxon>Anguinidae</taxon>
        <taxon>Anguininae</taxon>
        <taxon>Ditylenchus</taxon>
    </lineage>
</organism>
<dbReference type="GO" id="GO:0047545">
    <property type="term" value="F:(S)-2-hydroxyglutarate dehydrogenase activity"/>
    <property type="evidence" value="ECO:0007669"/>
    <property type="project" value="UniProtKB-EC"/>
</dbReference>
<dbReference type="PANTHER" id="PTHR43104">
    <property type="entry name" value="L-2-HYDROXYGLUTARATE DEHYDROGENASE, MITOCHONDRIAL"/>
    <property type="match status" value="1"/>
</dbReference>
<accession>A0A915D653</accession>
<dbReference type="PANTHER" id="PTHR43104:SF2">
    <property type="entry name" value="L-2-HYDROXYGLUTARATE DEHYDROGENASE, MITOCHONDRIAL"/>
    <property type="match status" value="1"/>
</dbReference>
<name>A0A915D653_9BILA</name>
<evidence type="ECO:0000256" key="1">
    <source>
        <dbReference type="ARBA" id="ARBA00001974"/>
    </source>
</evidence>
<reference evidence="12" key="1">
    <citation type="submission" date="2022-11" db="UniProtKB">
        <authorList>
            <consortium name="WormBaseParasite"/>
        </authorList>
    </citation>
    <scope>IDENTIFICATION</scope>
</reference>
<evidence type="ECO:0000313" key="12">
    <source>
        <dbReference type="WBParaSite" id="jg16410"/>
    </source>
</evidence>
<dbReference type="AlphaFoldDB" id="A0A915D653"/>
<keyword evidence="9" id="KW-0812">Transmembrane</keyword>
<comment type="catalytic activity">
    <reaction evidence="5">
        <text>(S)-2-hydroxyglutarate + A = 2-oxoglutarate + AH2</text>
        <dbReference type="Rhea" id="RHEA:21252"/>
        <dbReference type="ChEBI" id="CHEBI:13193"/>
        <dbReference type="ChEBI" id="CHEBI:16782"/>
        <dbReference type="ChEBI" id="CHEBI:16810"/>
        <dbReference type="ChEBI" id="CHEBI:17499"/>
        <dbReference type="EC" id="1.1.99.2"/>
    </reaction>
</comment>
<dbReference type="InterPro" id="IPR006076">
    <property type="entry name" value="FAD-dep_OxRdtase"/>
</dbReference>
<keyword evidence="9" id="KW-1133">Transmembrane helix</keyword>
<proteinExistence type="inferred from homology"/>
<dbReference type="Gene3D" id="3.50.50.60">
    <property type="entry name" value="FAD/NAD(P)-binding domain"/>
    <property type="match status" value="1"/>
</dbReference>
<dbReference type="Proteomes" id="UP000887574">
    <property type="component" value="Unplaced"/>
</dbReference>
<comment type="similarity">
    <text evidence="6">Belongs to the L2HGDH family.</text>
</comment>
<sequence length="166" mass="18562">MKRGAIFSLSSCFDVVIVGGGIIGCATARQLKIAKPQLNIALIEKEPALAKHQTGHNSGVLHAGIYYTPGTLKAKLCVEGIDLAYDYLDEKKIPYRKSRYTVRKGKKEWLQANRDGLQALWSPHTGIVDWNLVAQHYAKDFTQAGGQIFCNRPLKSIKLRNRQILR</sequence>
<dbReference type="Pfam" id="PF01266">
    <property type="entry name" value="DAO"/>
    <property type="match status" value="1"/>
</dbReference>
<evidence type="ECO:0000256" key="7">
    <source>
        <dbReference type="ARBA" id="ARBA00038878"/>
    </source>
</evidence>
<keyword evidence="4" id="KW-0560">Oxidoreductase</keyword>
<evidence type="ECO:0000259" key="10">
    <source>
        <dbReference type="Pfam" id="PF01266"/>
    </source>
</evidence>
<dbReference type="EC" id="1.1.99.2" evidence="7"/>
<evidence type="ECO:0000256" key="8">
    <source>
        <dbReference type="ARBA" id="ARBA00041137"/>
    </source>
</evidence>
<evidence type="ECO:0000256" key="5">
    <source>
        <dbReference type="ARBA" id="ARBA00036066"/>
    </source>
</evidence>
<dbReference type="PROSITE" id="PS51257">
    <property type="entry name" value="PROKAR_LIPOPROTEIN"/>
    <property type="match status" value="1"/>
</dbReference>
<keyword evidence="2" id="KW-0285">Flavoprotein</keyword>
<evidence type="ECO:0000256" key="2">
    <source>
        <dbReference type="ARBA" id="ARBA00022630"/>
    </source>
</evidence>
<protein>
    <recommendedName>
        <fullName evidence="8">L-2-hydroxyglutarate dehydrogenase, mitochondrial</fullName>
        <ecNumber evidence="7">1.1.99.2</ecNumber>
    </recommendedName>
</protein>